<dbReference type="Proteomes" id="UP001175228">
    <property type="component" value="Unassembled WGS sequence"/>
</dbReference>
<accession>A0AA39Q5R6</accession>
<protein>
    <submittedName>
        <fullName evidence="1">Uncharacterized protein</fullName>
    </submittedName>
</protein>
<reference evidence="1" key="1">
    <citation type="submission" date="2023-06" db="EMBL/GenBank/DDBJ databases">
        <authorList>
            <consortium name="Lawrence Berkeley National Laboratory"/>
            <person name="Ahrendt S."/>
            <person name="Sahu N."/>
            <person name="Indic B."/>
            <person name="Wong-Bajracharya J."/>
            <person name="Merenyi Z."/>
            <person name="Ke H.-M."/>
            <person name="Monk M."/>
            <person name="Kocsube S."/>
            <person name="Drula E."/>
            <person name="Lipzen A."/>
            <person name="Balint B."/>
            <person name="Henrissat B."/>
            <person name="Andreopoulos B."/>
            <person name="Martin F.M."/>
            <person name="Harder C.B."/>
            <person name="Rigling D."/>
            <person name="Ford K.L."/>
            <person name="Foster G.D."/>
            <person name="Pangilinan J."/>
            <person name="Papanicolaou A."/>
            <person name="Barry K."/>
            <person name="LaButti K."/>
            <person name="Viragh M."/>
            <person name="Koriabine M."/>
            <person name="Yan M."/>
            <person name="Riley R."/>
            <person name="Champramary S."/>
            <person name="Plett K.L."/>
            <person name="Tsai I.J."/>
            <person name="Slot J."/>
            <person name="Sipos G."/>
            <person name="Plett J."/>
            <person name="Nagy L.G."/>
            <person name="Grigoriev I.V."/>
        </authorList>
    </citation>
    <scope>NUCLEOTIDE SEQUENCE</scope>
    <source>
        <strain evidence="1">HWK02</strain>
    </source>
</reference>
<keyword evidence="2" id="KW-1185">Reference proteome</keyword>
<dbReference type="EMBL" id="JAUEPU010000015">
    <property type="protein sequence ID" value="KAK0496531.1"/>
    <property type="molecule type" value="Genomic_DNA"/>
</dbReference>
<organism evidence="1 2">
    <name type="scientific">Armillaria luteobubalina</name>
    <dbReference type="NCBI Taxonomy" id="153913"/>
    <lineage>
        <taxon>Eukaryota</taxon>
        <taxon>Fungi</taxon>
        <taxon>Dikarya</taxon>
        <taxon>Basidiomycota</taxon>
        <taxon>Agaricomycotina</taxon>
        <taxon>Agaricomycetes</taxon>
        <taxon>Agaricomycetidae</taxon>
        <taxon>Agaricales</taxon>
        <taxon>Marasmiineae</taxon>
        <taxon>Physalacriaceae</taxon>
        <taxon>Armillaria</taxon>
    </lineage>
</organism>
<comment type="caution">
    <text evidence="1">The sequence shown here is derived from an EMBL/GenBank/DDBJ whole genome shotgun (WGS) entry which is preliminary data.</text>
</comment>
<proteinExistence type="predicted"/>
<sequence>MLILLIRVSCTHAVVQLISTFTPVAEACKKKSRGGGYSEHDHHELRGTDEHHGFLATEIHPQFTTMLYSHLHIYQSPTETLSNTGLSPF</sequence>
<dbReference type="AlphaFoldDB" id="A0AA39Q5R6"/>
<gene>
    <name evidence="1" type="ORF">EDD18DRAFT_1166896</name>
</gene>
<evidence type="ECO:0000313" key="1">
    <source>
        <dbReference type="EMBL" id="KAK0496531.1"/>
    </source>
</evidence>
<name>A0AA39Q5R6_9AGAR</name>
<evidence type="ECO:0000313" key="2">
    <source>
        <dbReference type="Proteomes" id="UP001175228"/>
    </source>
</evidence>